<accession>A0A0D0A4J8</accession>
<reference evidence="2 3" key="1">
    <citation type="submission" date="2014-04" db="EMBL/GenBank/DDBJ databases">
        <authorList>
            <consortium name="DOE Joint Genome Institute"/>
            <person name="Kuo A."/>
            <person name="Kohler A."/>
            <person name="Costa M.D."/>
            <person name="Nagy L.G."/>
            <person name="Floudas D."/>
            <person name="Copeland A."/>
            <person name="Barry K.W."/>
            <person name="Cichocki N."/>
            <person name="Veneault-Fourrey C."/>
            <person name="LaButti K."/>
            <person name="Lindquist E.A."/>
            <person name="Lipzen A."/>
            <person name="Lundell T."/>
            <person name="Morin E."/>
            <person name="Murat C."/>
            <person name="Sun H."/>
            <person name="Tunlid A."/>
            <person name="Henrissat B."/>
            <person name="Grigoriev I.V."/>
            <person name="Hibbett D.S."/>
            <person name="Martin F."/>
            <person name="Nordberg H.P."/>
            <person name="Cantor M.N."/>
            <person name="Hua S.X."/>
        </authorList>
    </citation>
    <scope>NUCLEOTIDE SEQUENCE [LARGE SCALE GENOMIC DNA]</scope>
    <source>
        <strain evidence="2 3">441</strain>
    </source>
</reference>
<dbReference type="Proteomes" id="UP000054018">
    <property type="component" value="Unassembled WGS sequence"/>
</dbReference>
<evidence type="ECO:0000313" key="3">
    <source>
        <dbReference type="Proteomes" id="UP000054018"/>
    </source>
</evidence>
<feature type="region of interest" description="Disordered" evidence="1">
    <location>
        <begin position="1"/>
        <end position="23"/>
    </location>
</feature>
<keyword evidence="3" id="KW-1185">Reference proteome</keyword>
<name>A0A0D0A4J8_9AGAM</name>
<reference evidence="3" key="2">
    <citation type="submission" date="2015-01" db="EMBL/GenBank/DDBJ databases">
        <title>Evolutionary Origins and Diversification of the Mycorrhizal Mutualists.</title>
        <authorList>
            <consortium name="DOE Joint Genome Institute"/>
            <consortium name="Mycorrhizal Genomics Consortium"/>
            <person name="Kohler A."/>
            <person name="Kuo A."/>
            <person name="Nagy L.G."/>
            <person name="Floudas D."/>
            <person name="Copeland A."/>
            <person name="Barry K.W."/>
            <person name="Cichocki N."/>
            <person name="Veneault-Fourrey C."/>
            <person name="LaButti K."/>
            <person name="Lindquist E.A."/>
            <person name="Lipzen A."/>
            <person name="Lundell T."/>
            <person name="Morin E."/>
            <person name="Murat C."/>
            <person name="Riley R."/>
            <person name="Ohm R."/>
            <person name="Sun H."/>
            <person name="Tunlid A."/>
            <person name="Henrissat B."/>
            <person name="Grigoriev I.V."/>
            <person name="Hibbett D.S."/>
            <person name="Martin F."/>
        </authorList>
    </citation>
    <scope>NUCLEOTIDE SEQUENCE [LARGE SCALE GENOMIC DNA]</scope>
    <source>
        <strain evidence="3">441</strain>
    </source>
</reference>
<protein>
    <submittedName>
        <fullName evidence="2">Uncharacterized protein</fullName>
    </submittedName>
</protein>
<feature type="compositionally biased region" description="Basic and acidic residues" evidence="1">
    <location>
        <begin position="14"/>
        <end position="23"/>
    </location>
</feature>
<proteinExistence type="predicted"/>
<gene>
    <name evidence="2" type="ORF">PISMIDRAFT_675244</name>
</gene>
<dbReference type="EMBL" id="KN833698">
    <property type="protein sequence ID" value="KIK26953.1"/>
    <property type="molecule type" value="Genomic_DNA"/>
</dbReference>
<dbReference type="AlphaFoldDB" id="A0A0D0A4J8"/>
<sequence>MRVLNFHSRNSAPKGERVMKEPERVERVPHIKCPCHLSLDRSYNRRAHVILLLAALIPERERGLSASTLLHVTPTAQVFLTHRPSTVRWNWFESARRHTVRGSLFG</sequence>
<organism evidence="2 3">
    <name type="scientific">Pisolithus microcarpus 441</name>
    <dbReference type="NCBI Taxonomy" id="765257"/>
    <lineage>
        <taxon>Eukaryota</taxon>
        <taxon>Fungi</taxon>
        <taxon>Dikarya</taxon>
        <taxon>Basidiomycota</taxon>
        <taxon>Agaricomycotina</taxon>
        <taxon>Agaricomycetes</taxon>
        <taxon>Agaricomycetidae</taxon>
        <taxon>Boletales</taxon>
        <taxon>Sclerodermatineae</taxon>
        <taxon>Pisolithaceae</taxon>
        <taxon>Pisolithus</taxon>
    </lineage>
</organism>
<evidence type="ECO:0000256" key="1">
    <source>
        <dbReference type="SAM" id="MobiDB-lite"/>
    </source>
</evidence>
<evidence type="ECO:0000313" key="2">
    <source>
        <dbReference type="EMBL" id="KIK26953.1"/>
    </source>
</evidence>
<dbReference type="HOGENOM" id="CLU_2224245_0_0_1"/>